<protein>
    <submittedName>
        <fullName evidence="1">Uncharacterized protein</fullName>
    </submittedName>
</protein>
<name>A0A317AN91_9PLEO</name>
<dbReference type="RefSeq" id="XP_065961762.1">
    <property type="nucleotide sequence ID" value="XM_066108577.1"/>
</dbReference>
<dbReference type="PANTHER" id="PTHR11799">
    <property type="entry name" value="PARAOXONASE"/>
    <property type="match status" value="1"/>
</dbReference>
<dbReference type="Gene3D" id="2.120.10.30">
    <property type="entry name" value="TolB, C-terminal domain"/>
    <property type="match status" value="1"/>
</dbReference>
<dbReference type="KEGG" id="ptrr:6343520"/>
<proteinExistence type="predicted"/>
<dbReference type="AlphaFoldDB" id="A0A317AN91"/>
<dbReference type="EMBL" id="NQIK02000006">
    <property type="protein sequence ID" value="KAF7569929.1"/>
    <property type="molecule type" value="Genomic_DNA"/>
</dbReference>
<organism evidence="1 2">
    <name type="scientific">Pyrenophora tritici-repentis</name>
    <dbReference type="NCBI Taxonomy" id="45151"/>
    <lineage>
        <taxon>Eukaryota</taxon>
        <taxon>Fungi</taxon>
        <taxon>Dikarya</taxon>
        <taxon>Ascomycota</taxon>
        <taxon>Pezizomycotina</taxon>
        <taxon>Dothideomycetes</taxon>
        <taxon>Pleosporomycetidae</taxon>
        <taxon>Pleosporales</taxon>
        <taxon>Pleosporineae</taxon>
        <taxon>Pleosporaceae</taxon>
        <taxon>Pyrenophora</taxon>
    </lineage>
</organism>
<dbReference type="SUPFAM" id="SSF63829">
    <property type="entry name" value="Calcium-dependent phosphotriesterase"/>
    <property type="match status" value="1"/>
</dbReference>
<dbReference type="InterPro" id="IPR051288">
    <property type="entry name" value="Serum_paraoxonase/arylesterase"/>
</dbReference>
<evidence type="ECO:0000313" key="1">
    <source>
        <dbReference type="EMBL" id="KAF7569929.1"/>
    </source>
</evidence>
<reference evidence="1" key="1">
    <citation type="journal article" date="2018" name="BMC Genomics">
        <title>Comparative genomics of the wheat fungal pathogen Pyrenophora tritici-repentis reveals chromosomal variations and genome plasticity.</title>
        <authorList>
            <person name="Moolhuijzen P."/>
            <person name="See P.T."/>
            <person name="Hane J.K."/>
            <person name="Shi G."/>
            <person name="Liu Z."/>
            <person name="Oliver R.P."/>
            <person name="Moffat C.S."/>
        </authorList>
    </citation>
    <scope>NUCLEOTIDE SEQUENCE [LARGE SCALE GENOMIC DNA]</scope>
    <source>
        <strain evidence="1">M4</strain>
    </source>
</reference>
<gene>
    <name evidence="1" type="ORF">PtrM4_123440</name>
</gene>
<evidence type="ECO:0000313" key="2">
    <source>
        <dbReference type="Proteomes" id="UP000245464"/>
    </source>
</evidence>
<dbReference type="Proteomes" id="UP000245464">
    <property type="component" value="Chromosome 6"/>
</dbReference>
<sequence>MAILAKTVVLALAVALAASFYQVFVKDLFTVTFGVGRVIQRIEEFPYDCRRIVHPRLEACEDIWLDNEGRTLYAACAGTQDRLAWNQAMKDVNVTGRRPGGSELLALDIDNPGEDGLFNFRGIKPVGHYIGATGNRDLDLLGFDAEILDDGTTRFYFVNQRPPVGPSQAIIDASELGANSTIEIFELKKGWDEMQHIRTILSPDIWTPNRVAAIGDKSGAFLVTNDHSVKVGWRRKLDYFIGGGNVAYCSASGSCHAAYTGNEERDQTRPSASHDESTFANLMQKSWKYLAPPVALKFPNGLSRNPTTSHFHVPSAIDGKIRIFSLDPSTKKLTLVETVNVGMPLDNISPDANGDMYAAGFPNLIQSGKGFDDPYGEISPVTIWRVRKRGVEGEGRHKVEKVIEDKEGKVLSGSTTVRHDVKTGRLFVSAAVHPFLVVCEPKPEEGAGV</sequence>
<comment type="caution">
    <text evidence="1">The sequence shown here is derived from an EMBL/GenBank/DDBJ whole genome shotgun (WGS) entry which is preliminary data.</text>
</comment>
<dbReference type="GeneID" id="6343520"/>
<accession>A0A317AN91</accession>
<dbReference type="PANTHER" id="PTHR11799:SF20">
    <property type="entry name" value="SMP-30_GLUCONOLACTONASE_LRE-LIKE REGION DOMAIN-CONTAINING PROTEIN"/>
    <property type="match status" value="1"/>
</dbReference>
<dbReference type="InterPro" id="IPR011042">
    <property type="entry name" value="6-blade_b-propeller_TolB-like"/>
</dbReference>